<reference evidence="2 3" key="1">
    <citation type="submission" date="2018-01" db="EMBL/GenBank/DDBJ databases">
        <title>Genome characterization of the sugarcane-associated fungus Trichoderma ghanense CCMA-1212 and their application in lignocelulose bioconversion.</title>
        <authorList>
            <person name="Steindorff A.S."/>
            <person name="Mendes T.D."/>
            <person name="Vilela E.S.D."/>
            <person name="Rodrigues D.S."/>
            <person name="Formighieri E.F."/>
            <person name="Melo I.S."/>
            <person name="Favaro L.C.L."/>
        </authorList>
    </citation>
    <scope>NUCLEOTIDE SEQUENCE [LARGE SCALE GENOMIC DNA]</scope>
    <source>
        <strain evidence="2 3">CCMA-1212</strain>
    </source>
</reference>
<evidence type="ECO:0000313" key="3">
    <source>
        <dbReference type="Proteomes" id="UP001642720"/>
    </source>
</evidence>
<accession>A0ABY2HDG2</accession>
<organism evidence="2 3">
    <name type="scientific">Trichoderma ghanense</name>
    <dbReference type="NCBI Taxonomy" id="65468"/>
    <lineage>
        <taxon>Eukaryota</taxon>
        <taxon>Fungi</taxon>
        <taxon>Dikarya</taxon>
        <taxon>Ascomycota</taxon>
        <taxon>Pezizomycotina</taxon>
        <taxon>Sordariomycetes</taxon>
        <taxon>Hypocreomycetidae</taxon>
        <taxon>Hypocreales</taxon>
        <taxon>Hypocreaceae</taxon>
        <taxon>Trichoderma</taxon>
    </lineage>
</organism>
<dbReference type="RefSeq" id="XP_073562504.1">
    <property type="nucleotide sequence ID" value="XM_073698944.1"/>
</dbReference>
<name>A0ABY2HDG2_9HYPO</name>
<proteinExistence type="predicted"/>
<dbReference type="GeneID" id="300573394"/>
<feature type="region of interest" description="Disordered" evidence="1">
    <location>
        <begin position="1"/>
        <end position="64"/>
    </location>
</feature>
<evidence type="ECO:0000256" key="1">
    <source>
        <dbReference type="SAM" id="MobiDB-lite"/>
    </source>
</evidence>
<evidence type="ECO:0000313" key="2">
    <source>
        <dbReference type="EMBL" id="TFB06303.1"/>
    </source>
</evidence>
<feature type="compositionally biased region" description="Polar residues" evidence="1">
    <location>
        <begin position="19"/>
        <end position="57"/>
    </location>
</feature>
<dbReference type="EMBL" id="PPTA01000002">
    <property type="protein sequence ID" value="TFB06303.1"/>
    <property type="molecule type" value="Genomic_DNA"/>
</dbReference>
<gene>
    <name evidence="2" type="ORF">CCMA1212_001522</name>
</gene>
<dbReference type="Proteomes" id="UP001642720">
    <property type="component" value="Unassembled WGS sequence"/>
</dbReference>
<keyword evidence="3" id="KW-1185">Reference proteome</keyword>
<comment type="caution">
    <text evidence="2">The sequence shown here is derived from an EMBL/GenBank/DDBJ whole genome shotgun (WGS) entry which is preliminary data.</text>
</comment>
<sequence length="283" mass="32410">MLPENTNEDGSHNAPNPRPSSTPIAQASPQDAANETTNTNEAQPPQNLSSTHQTNPHQADEEEAALQRQAVILVRKLRHDAAELQNRSPASIDDLLPVIELHRRVARLVRPPNSAERHKWEQVLDTLGRSRSAHEEIRSLDRQDRVDCEEMMDECAYIRRKCIRYCKWYDKVQEQVNALFDDDGDDQCKEDENDEEEEEVMSAELYDFVVGSMGEQEQQLEEILDEVTDVMQGIDDRVAWLDGQEERTMGIIRGLSRMERMVVDILFSFDCWFGGEVEEEVGG</sequence>
<protein>
    <submittedName>
        <fullName evidence="2">Uncharacterized protein</fullName>
    </submittedName>
</protein>